<feature type="compositionally biased region" description="Basic and acidic residues" evidence="1">
    <location>
        <begin position="7"/>
        <end position="24"/>
    </location>
</feature>
<protein>
    <submittedName>
        <fullName evidence="2">Uncharacterized protein</fullName>
    </submittedName>
</protein>
<dbReference type="AlphaFoldDB" id="A0A1D3D897"/>
<accession>A0A1D3D897</accession>
<evidence type="ECO:0000256" key="1">
    <source>
        <dbReference type="SAM" id="MobiDB-lite"/>
    </source>
</evidence>
<reference evidence="2 3" key="1">
    <citation type="journal article" date="2016" name="BMC Genomics">
        <title>Comparative genomics reveals Cyclospora cayetanensis possesses coccidia-like metabolism and invasion components but unique surface antigens.</title>
        <authorList>
            <person name="Liu S."/>
            <person name="Wang L."/>
            <person name="Zheng H."/>
            <person name="Xu Z."/>
            <person name="Roellig D.M."/>
            <person name="Li N."/>
            <person name="Frace M.A."/>
            <person name="Tang K."/>
            <person name="Arrowood M.J."/>
            <person name="Moss D.M."/>
            <person name="Zhang L."/>
            <person name="Feng Y."/>
            <person name="Xiao L."/>
        </authorList>
    </citation>
    <scope>NUCLEOTIDE SEQUENCE [LARGE SCALE GENOMIC DNA]</scope>
    <source>
        <strain evidence="2 3">CHN_HEN01</strain>
    </source>
</reference>
<dbReference type="EMBL" id="JROU02000313">
    <property type="protein sequence ID" value="OEH79676.1"/>
    <property type="molecule type" value="Genomic_DNA"/>
</dbReference>
<dbReference type="VEuPathDB" id="ToxoDB:cyc_06858"/>
<evidence type="ECO:0000313" key="2">
    <source>
        <dbReference type="EMBL" id="OEH79676.1"/>
    </source>
</evidence>
<keyword evidence="3" id="KW-1185">Reference proteome</keyword>
<sequence>MLNVLDDAVHKEEQLQPSHTHEETPISYLRRGRECNNGRLHHRVGAHAGASLEKAQKHDRLELSTMKGPGDFVISSSSTGSLPGDTEGDLLGDSGKTEVQKPANVRESMLMMGKRPSAREDVPGFLRKGHKRQRCDQKASPLAADASEGPGIPRGKAASSAQMADETSDDAHRRGDKEPCKRGKSADLSDYTKACRTGEISWERGFTLSTASAAGVYLQPGRTAAAKQAVTLARSGNIMVEATLGLAGKMEEKLRTKRASFDTTRQEKHEQVLQG</sequence>
<feature type="region of interest" description="Disordered" evidence="1">
    <location>
        <begin position="126"/>
        <end position="188"/>
    </location>
</feature>
<dbReference type="InParanoid" id="A0A1D3D897"/>
<dbReference type="Proteomes" id="UP000095192">
    <property type="component" value="Unassembled WGS sequence"/>
</dbReference>
<evidence type="ECO:0000313" key="3">
    <source>
        <dbReference type="Proteomes" id="UP000095192"/>
    </source>
</evidence>
<organism evidence="2 3">
    <name type="scientific">Cyclospora cayetanensis</name>
    <dbReference type="NCBI Taxonomy" id="88456"/>
    <lineage>
        <taxon>Eukaryota</taxon>
        <taxon>Sar</taxon>
        <taxon>Alveolata</taxon>
        <taxon>Apicomplexa</taxon>
        <taxon>Conoidasida</taxon>
        <taxon>Coccidia</taxon>
        <taxon>Eucoccidiorida</taxon>
        <taxon>Eimeriorina</taxon>
        <taxon>Eimeriidae</taxon>
        <taxon>Cyclospora</taxon>
    </lineage>
</organism>
<comment type="caution">
    <text evidence="2">The sequence shown here is derived from an EMBL/GenBank/DDBJ whole genome shotgun (WGS) entry which is preliminary data.</text>
</comment>
<feature type="compositionally biased region" description="Basic and acidic residues" evidence="1">
    <location>
        <begin position="169"/>
        <end position="187"/>
    </location>
</feature>
<name>A0A1D3D897_9EIME</name>
<gene>
    <name evidence="2" type="ORF">cyc_06858</name>
</gene>
<proteinExistence type="predicted"/>
<feature type="region of interest" description="Disordered" evidence="1">
    <location>
        <begin position="1"/>
        <end position="24"/>
    </location>
</feature>
<feature type="region of interest" description="Disordered" evidence="1">
    <location>
        <begin position="73"/>
        <end position="105"/>
    </location>
</feature>